<name>G7L4W8_MEDTR</name>
<evidence type="ECO:0000256" key="2">
    <source>
        <dbReference type="ARBA" id="ARBA00022512"/>
    </source>
</evidence>
<sequence>MVVINKCILLTIFIFLLSFFINLSFCYPKSNCDKKKWASGLIKKYNVTMVLTVDHNGCGNFSKIQDAIDNVGDSTSHATLIILNTGTYRYQVLWG</sequence>
<evidence type="ECO:0000313" key="6">
    <source>
        <dbReference type="Proteomes" id="UP000002051"/>
    </source>
</evidence>
<evidence type="ECO:0000256" key="1">
    <source>
        <dbReference type="ARBA" id="ARBA00004191"/>
    </source>
</evidence>
<reference evidence="4 6" key="1">
    <citation type="journal article" date="2011" name="Nature">
        <title>The Medicago genome provides insight into the evolution of rhizobial symbioses.</title>
        <authorList>
            <person name="Young N.D."/>
            <person name="Debelle F."/>
            <person name="Oldroyd G.E."/>
            <person name="Geurts R."/>
            <person name="Cannon S.B."/>
            <person name="Udvardi M.K."/>
            <person name="Benedito V.A."/>
            <person name="Mayer K.F."/>
            <person name="Gouzy J."/>
            <person name="Schoof H."/>
            <person name="Van de Peer Y."/>
            <person name="Proost S."/>
            <person name="Cook D.R."/>
            <person name="Meyers B.C."/>
            <person name="Spannagl M."/>
            <person name="Cheung F."/>
            <person name="De Mita S."/>
            <person name="Krishnakumar V."/>
            <person name="Gundlach H."/>
            <person name="Zhou S."/>
            <person name="Mudge J."/>
            <person name="Bharti A.K."/>
            <person name="Murray J.D."/>
            <person name="Naoumkina M.A."/>
            <person name="Rosen B."/>
            <person name="Silverstein K.A."/>
            <person name="Tang H."/>
            <person name="Rombauts S."/>
            <person name="Zhao P.X."/>
            <person name="Zhou P."/>
            <person name="Barbe V."/>
            <person name="Bardou P."/>
            <person name="Bechner M."/>
            <person name="Bellec A."/>
            <person name="Berger A."/>
            <person name="Berges H."/>
            <person name="Bidwell S."/>
            <person name="Bisseling T."/>
            <person name="Choisne N."/>
            <person name="Couloux A."/>
            <person name="Denny R."/>
            <person name="Deshpande S."/>
            <person name="Dai X."/>
            <person name="Doyle J.J."/>
            <person name="Dudez A.M."/>
            <person name="Farmer A.D."/>
            <person name="Fouteau S."/>
            <person name="Franken C."/>
            <person name="Gibelin C."/>
            <person name="Gish J."/>
            <person name="Goldstein S."/>
            <person name="Gonzalez A.J."/>
            <person name="Green P.J."/>
            <person name="Hallab A."/>
            <person name="Hartog M."/>
            <person name="Hua A."/>
            <person name="Humphray S.J."/>
            <person name="Jeong D.H."/>
            <person name="Jing Y."/>
            <person name="Jocker A."/>
            <person name="Kenton S.M."/>
            <person name="Kim D.J."/>
            <person name="Klee K."/>
            <person name="Lai H."/>
            <person name="Lang C."/>
            <person name="Lin S."/>
            <person name="Macmil S.L."/>
            <person name="Magdelenat G."/>
            <person name="Matthews L."/>
            <person name="McCorrison J."/>
            <person name="Monaghan E.L."/>
            <person name="Mun J.H."/>
            <person name="Najar F.Z."/>
            <person name="Nicholson C."/>
            <person name="Noirot C."/>
            <person name="O'Bleness M."/>
            <person name="Paule C.R."/>
            <person name="Poulain J."/>
            <person name="Prion F."/>
            <person name="Qin B."/>
            <person name="Qu C."/>
            <person name="Retzel E.F."/>
            <person name="Riddle C."/>
            <person name="Sallet E."/>
            <person name="Samain S."/>
            <person name="Samson N."/>
            <person name="Sanders I."/>
            <person name="Saurat O."/>
            <person name="Scarpelli C."/>
            <person name="Schiex T."/>
            <person name="Segurens B."/>
            <person name="Severin A.J."/>
            <person name="Sherrier D.J."/>
            <person name="Shi R."/>
            <person name="Sims S."/>
            <person name="Singer S.R."/>
            <person name="Sinharoy S."/>
            <person name="Sterck L."/>
            <person name="Viollet A."/>
            <person name="Wang B.B."/>
            <person name="Wang K."/>
            <person name="Wang M."/>
            <person name="Wang X."/>
            <person name="Warfsmann J."/>
            <person name="Weissenbach J."/>
            <person name="White D.D."/>
            <person name="White J.D."/>
            <person name="Wiley G.B."/>
            <person name="Wincker P."/>
            <person name="Xing Y."/>
            <person name="Yang L."/>
            <person name="Yao Z."/>
            <person name="Ying F."/>
            <person name="Zhai J."/>
            <person name="Zhou L."/>
            <person name="Zuber A."/>
            <person name="Denarie J."/>
            <person name="Dixon R.A."/>
            <person name="May G.D."/>
            <person name="Schwartz D.C."/>
            <person name="Rogers J."/>
            <person name="Quetier F."/>
            <person name="Town C.D."/>
            <person name="Roe B.A."/>
        </authorList>
    </citation>
    <scope>NUCLEOTIDE SEQUENCE [LARGE SCALE GENOMIC DNA]</scope>
    <source>
        <strain evidence="4">A17</strain>
        <strain evidence="5 6">cv. Jemalong A17</strain>
    </source>
</reference>
<keyword evidence="6" id="KW-1185">Reference proteome</keyword>
<dbReference type="EMBL" id="CM001223">
    <property type="protein sequence ID" value="AES81935.1"/>
    <property type="molecule type" value="Genomic_DNA"/>
</dbReference>
<proteinExistence type="predicted"/>
<reference evidence="5" key="3">
    <citation type="submission" date="2015-04" db="UniProtKB">
        <authorList>
            <consortium name="EnsemblPlants"/>
        </authorList>
    </citation>
    <scope>IDENTIFICATION</scope>
    <source>
        <strain evidence="5">cv. Jemalong A17</strain>
    </source>
</reference>
<evidence type="ECO:0000313" key="4">
    <source>
        <dbReference type="EMBL" id="AES81935.1"/>
    </source>
</evidence>
<keyword evidence="2" id="KW-0134">Cell wall</keyword>
<dbReference type="EnsemblPlants" id="AES81935">
    <property type="protein sequence ID" value="AES81935"/>
    <property type="gene ID" value="MTR_7g102500"/>
</dbReference>
<accession>G7L4W8</accession>
<evidence type="ECO:0000256" key="3">
    <source>
        <dbReference type="SAM" id="SignalP"/>
    </source>
</evidence>
<organism evidence="4 6">
    <name type="scientific">Medicago truncatula</name>
    <name type="common">Barrel medic</name>
    <name type="synonym">Medicago tribuloides</name>
    <dbReference type="NCBI Taxonomy" id="3880"/>
    <lineage>
        <taxon>Eukaryota</taxon>
        <taxon>Viridiplantae</taxon>
        <taxon>Streptophyta</taxon>
        <taxon>Embryophyta</taxon>
        <taxon>Tracheophyta</taxon>
        <taxon>Spermatophyta</taxon>
        <taxon>Magnoliopsida</taxon>
        <taxon>eudicotyledons</taxon>
        <taxon>Gunneridae</taxon>
        <taxon>Pentapetalae</taxon>
        <taxon>rosids</taxon>
        <taxon>fabids</taxon>
        <taxon>Fabales</taxon>
        <taxon>Fabaceae</taxon>
        <taxon>Papilionoideae</taxon>
        <taxon>50 kb inversion clade</taxon>
        <taxon>NPAAA clade</taxon>
        <taxon>Hologalegina</taxon>
        <taxon>IRL clade</taxon>
        <taxon>Trifolieae</taxon>
        <taxon>Medicago</taxon>
    </lineage>
</organism>
<protein>
    <submittedName>
        <fullName evidence="4">Pectinesterase, putative</fullName>
    </submittedName>
</protein>
<dbReference type="InterPro" id="IPR012334">
    <property type="entry name" value="Pectin_lyas_fold"/>
</dbReference>
<dbReference type="PaxDb" id="3880-AES81935"/>
<gene>
    <name evidence="4" type="ordered locus">MTR_7g102500</name>
</gene>
<dbReference type="Proteomes" id="UP000002051">
    <property type="component" value="Unassembled WGS sequence"/>
</dbReference>
<dbReference type="Gene3D" id="2.160.20.10">
    <property type="entry name" value="Single-stranded right-handed beta-helix, Pectin lyase-like"/>
    <property type="match status" value="1"/>
</dbReference>
<dbReference type="HOGENOM" id="CLU_2376060_0_0_1"/>
<dbReference type="SUPFAM" id="SSF51126">
    <property type="entry name" value="Pectin lyase-like"/>
    <property type="match status" value="1"/>
</dbReference>
<keyword evidence="3" id="KW-0732">Signal</keyword>
<feature type="chain" id="PRO_5014574038" evidence="3">
    <location>
        <begin position="27"/>
        <end position="95"/>
    </location>
</feature>
<comment type="subcellular location">
    <subcellularLocation>
        <location evidence="1">Secreted</location>
        <location evidence="1">Cell wall</location>
    </subcellularLocation>
</comment>
<evidence type="ECO:0000313" key="5">
    <source>
        <dbReference type="EnsemblPlants" id="AES81935"/>
    </source>
</evidence>
<keyword evidence="2" id="KW-0964">Secreted</keyword>
<feature type="signal peptide" evidence="3">
    <location>
        <begin position="1"/>
        <end position="26"/>
    </location>
</feature>
<dbReference type="InterPro" id="IPR011050">
    <property type="entry name" value="Pectin_lyase_fold/virulence"/>
</dbReference>
<dbReference type="AlphaFoldDB" id="G7L4W8"/>
<dbReference type="STRING" id="3880.G7L4W8"/>
<reference evidence="4 6" key="2">
    <citation type="journal article" date="2014" name="BMC Genomics">
        <title>An improved genome release (version Mt4.0) for the model legume Medicago truncatula.</title>
        <authorList>
            <person name="Tang H."/>
            <person name="Krishnakumar V."/>
            <person name="Bidwell S."/>
            <person name="Rosen B."/>
            <person name="Chan A."/>
            <person name="Zhou S."/>
            <person name="Gentzbittel L."/>
            <person name="Childs K.L."/>
            <person name="Yandell M."/>
            <person name="Gundlach H."/>
            <person name="Mayer K.F."/>
            <person name="Schwartz D.C."/>
            <person name="Town C.D."/>
        </authorList>
    </citation>
    <scope>GENOME REANNOTATION</scope>
    <source>
        <strain evidence="5 6">cv. Jemalong A17</strain>
    </source>
</reference>